<dbReference type="AlphaFoldDB" id="A0A420YK38"/>
<comment type="caution">
    <text evidence="17">The sequence shown here is derived from an EMBL/GenBank/DDBJ whole genome shotgun (WGS) entry which is preliminary data.</text>
</comment>
<dbReference type="STRING" id="177199.A0A420YK38"/>
<keyword evidence="18" id="KW-1185">Reference proteome</keyword>
<feature type="active site" evidence="15">
    <location>
        <position position="281"/>
    </location>
</feature>
<dbReference type="SUPFAM" id="SSF51126">
    <property type="entry name" value="Pectin lyase-like"/>
    <property type="match status" value="1"/>
</dbReference>
<dbReference type="Pfam" id="PF00295">
    <property type="entry name" value="Glyco_hydro_28"/>
    <property type="match status" value="1"/>
</dbReference>
<keyword evidence="4" id="KW-0732">Signal</keyword>
<keyword evidence="6 16" id="KW-0378">Hydrolase</keyword>
<keyword evidence="8" id="KW-0325">Glycoprotein</keyword>
<evidence type="ECO:0000256" key="6">
    <source>
        <dbReference type="ARBA" id="ARBA00022801"/>
    </source>
</evidence>
<evidence type="ECO:0000256" key="12">
    <source>
        <dbReference type="ARBA" id="ARBA00041604"/>
    </source>
</evidence>
<evidence type="ECO:0000256" key="5">
    <source>
        <dbReference type="ARBA" id="ARBA00022737"/>
    </source>
</evidence>
<sequence>MMARRIVLADQVAIMKLSSVLQIAALTATAAAKSCLTRRPTISPSPYQPRLPIPNPPKRHKVCVVETNGDGVTDDSEHILTAFHECNDGGHVLFSKDETYTIGTAMDWTFLKHIDIDIQGRILFSNNTDYWQANSFRFIFQNVTTFFKLGGDDVWIYGGGTLDGNGQIWYDLYAKDIYTLRPVLFGVDGLHNSVVSDIVMRYSPQYYHFVANSTNVIFNNIDISGFSKSKNVAKNTDGWDTYRSSDITIQNSVINNGDDCVSFKPNSTSILVQSLFCNGSHGISVGSLGQYPGAFDIVEHIMSSNISMHNASDGARIKVWPNAPAAMSGDLQGGGGSGRVRNITYEDFTIDNVDYAIEITQCYGQKNLTLCQQFPSVLTIEDIVFRRFRGRTSKNYQPLIAAFACSSDKVCGNIEATGIDVLSPNGTHQAYCLNQDETRLDVECTDLYKGVN</sequence>
<dbReference type="GO" id="GO:0071555">
    <property type="term" value="P:cell wall organization"/>
    <property type="evidence" value="ECO:0007669"/>
    <property type="project" value="UniProtKB-KW"/>
</dbReference>
<dbReference type="EC" id="3.2.1.67" evidence="11"/>
<keyword evidence="3" id="KW-0964">Secreted</keyword>
<evidence type="ECO:0000256" key="3">
    <source>
        <dbReference type="ARBA" id="ARBA00022525"/>
    </source>
</evidence>
<accession>A0A420YK38</accession>
<dbReference type="GO" id="GO:0005576">
    <property type="term" value="C:extracellular region"/>
    <property type="evidence" value="ECO:0007669"/>
    <property type="project" value="UniProtKB-SubCell"/>
</dbReference>
<evidence type="ECO:0000256" key="13">
    <source>
        <dbReference type="ARBA" id="ARBA00043142"/>
    </source>
</evidence>
<evidence type="ECO:0000256" key="2">
    <source>
        <dbReference type="ARBA" id="ARBA00008834"/>
    </source>
</evidence>
<proteinExistence type="inferred from homology"/>
<dbReference type="PANTHER" id="PTHR31736">
    <property type="match status" value="1"/>
</dbReference>
<comment type="subcellular location">
    <subcellularLocation>
        <location evidence="1">Secreted</location>
    </subcellularLocation>
</comment>
<evidence type="ECO:0000256" key="8">
    <source>
        <dbReference type="ARBA" id="ARBA00023180"/>
    </source>
</evidence>
<dbReference type="PROSITE" id="PS00502">
    <property type="entry name" value="POLYGALACTURONASE"/>
    <property type="match status" value="1"/>
</dbReference>
<dbReference type="Gene3D" id="2.160.20.10">
    <property type="entry name" value="Single-stranded right-handed beta-helix, Pectin lyase-like"/>
    <property type="match status" value="1"/>
</dbReference>
<evidence type="ECO:0000256" key="11">
    <source>
        <dbReference type="ARBA" id="ARBA00038933"/>
    </source>
</evidence>
<organism evidence="17 18">
    <name type="scientific">Coniochaeta pulveracea</name>
    <dbReference type="NCBI Taxonomy" id="177199"/>
    <lineage>
        <taxon>Eukaryota</taxon>
        <taxon>Fungi</taxon>
        <taxon>Dikarya</taxon>
        <taxon>Ascomycota</taxon>
        <taxon>Pezizomycotina</taxon>
        <taxon>Sordariomycetes</taxon>
        <taxon>Sordariomycetidae</taxon>
        <taxon>Coniochaetales</taxon>
        <taxon>Coniochaetaceae</taxon>
        <taxon>Coniochaeta</taxon>
    </lineage>
</organism>
<protein>
    <recommendedName>
        <fullName evidence="11">galacturonan 1,4-alpha-galacturonidase</fullName>
        <ecNumber evidence="11">3.2.1.67</ecNumber>
    </recommendedName>
    <alternativeName>
        <fullName evidence="13">Galacturan 1,4-alpha-galacturonidase</fullName>
    </alternativeName>
    <alternativeName>
        <fullName evidence="12">Poly(1,4-alpha-D-galacturonide)galacturonohydrolase</fullName>
    </alternativeName>
</protein>
<evidence type="ECO:0000256" key="9">
    <source>
        <dbReference type="ARBA" id="ARBA00023295"/>
    </source>
</evidence>
<dbReference type="GO" id="GO:0004650">
    <property type="term" value="F:polygalacturonase activity"/>
    <property type="evidence" value="ECO:0007669"/>
    <property type="project" value="InterPro"/>
</dbReference>
<keyword evidence="10" id="KW-0961">Cell wall biogenesis/degradation</keyword>
<evidence type="ECO:0000256" key="14">
    <source>
        <dbReference type="ARBA" id="ARBA00048766"/>
    </source>
</evidence>
<comment type="similarity">
    <text evidence="2 16">Belongs to the glycosyl hydrolase 28 family.</text>
</comment>
<evidence type="ECO:0000256" key="4">
    <source>
        <dbReference type="ARBA" id="ARBA00022729"/>
    </source>
</evidence>
<dbReference type="SMART" id="SM00710">
    <property type="entry name" value="PbH1"/>
    <property type="match status" value="3"/>
</dbReference>
<dbReference type="PANTHER" id="PTHR31736:SF14">
    <property type="entry name" value="EXOPOLYGALACTURONASE X-1-RELATED"/>
    <property type="match status" value="1"/>
</dbReference>
<evidence type="ECO:0000256" key="15">
    <source>
        <dbReference type="PROSITE-ProRule" id="PRU10052"/>
    </source>
</evidence>
<keyword evidence="9 16" id="KW-0326">Glycosidase</keyword>
<keyword evidence="7" id="KW-1015">Disulfide bond</keyword>
<reference evidence="17 18" key="1">
    <citation type="submission" date="2018-08" db="EMBL/GenBank/DDBJ databases">
        <title>Draft genome of the lignicolous fungus Coniochaeta pulveracea.</title>
        <authorList>
            <person name="Borstlap C.J."/>
            <person name="De Witt R.N."/>
            <person name="Botha A."/>
            <person name="Volschenk H."/>
        </authorList>
    </citation>
    <scope>NUCLEOTIDE SEQUENCE [LARGE SCALE GENOMIC DNA]</scope>
    <source>
        <strain evidence="17 18">CAB683</strain>
    </source>
</reference>
<dbReference type="FunFam" id="2.160.20.10:FF:000027">
    <property type="entry name" value="Probable exopolygalacturonase X"/>
    <property type="match status" value="1"/>
</dbReference>
<evidence type="ECO:0000256" key="7">
    <source>
        <dbReference type="ARBA" id="ARBA00023157"/>
    </source>
</evidence>
<dbReference type="InterPro" id="IPR012334">
    <property type="entry name" value="Pectin_lyas_fold"/>
</dbReference>
<dbReference type="Proteomes" id="UP000275385">
    <property type="component" value="Unassembled WGS sequence"/>
</dbReference>
<keyword evidence="5" id="KW-0677">Repeat</keyword>
<dbReference type="GO" id="GO:0045490">
    <property type="term" value="P:pectin catabolic process"/>
    <property type="evidence" value="ECO:0007669"/>
    <property type="project" value="UniProtKB-ARBA"/>
</dbReference>
<name>A0A420YK38_9PEZI</name>
<dbReference type="EMBL" id="QVQW01000005">
    <property type="protein sequence ID" value="RKU48230.1"/>
    <property type="molecule type" value="Genomic_DNA"/>
</dbReference>
<gene>
    <name evidence="17" type="primary">PGX1</name>
    <name evidence="17" type="ORF">DL546_003529</name>
</gene>
<dbReference type="InterPro" id="IPR006626">
    <property type="entry name" value="PbH1"/>
</dbReference>
<comment type="catalytic activity">
    <reaction evidence="14">
        <text>[(1-&gt;4)-alpha-D-galacturonosyl](n) + H2O = alpha-D-galacturonate + [(1-&gt;4)-alpha-D-galacturonosyl](n-1)</text>
        <dbReference type="Rhea" id="RHEA:14117"/>
        <dbReference type="Rhea" id="RHEA-COMP:14570"/>
        <dbReference type="Rhea" id="RHEA-COMP:14572"/>
        <dbReference type="ChEBI" id="CHEBI:15377"/>
        <dbReference type="ChEBI" id="CHEBI:58658"/>
        <dbReference type="ChEBI" id="CHEBI:140523"/>
        <dbReference type="EC" id="3.2.1.67"/>
    </reaction>
</comment>
<dbReference type="InterPro" id="IPR000743">
    <property type="entry name" value="Glyco_hydro_28"/>
</dbReference>
<dbReference type="GO" id="GO:0047911">
    <property type="term" value="F:galacturan 1,4-alpha-galacturonidase activity"/>
    <property type="evidence" value="ECO:0007669"/>
    <property type="project" value="UniProtKB-EC"/>
</dbReference>
<evidence type="ECO:0000256" key="10">
    <source>
        <dbReference type="ARBA" id="ARBA00023316"/>
    </source>
</evidence>
<dbReference type="InterPro" id="IPR011050">
    <property type="entry name" value="Pectin_lyase_fold/virulence"/>
</dbReference>
<evidence type="ECO:0000256" key="16">
    <source>
        <dbReference type="RuleBase" id="RU361169"/>
    </source>
</evidence>
<evidence type="ECO:0000313" key="18">
    <source>
        <dbReference type="Proteomes" id="UP000275385"/>
    </source>
</evidence>
<dbReference type="OrthoDB" id="187139at2759"/>
<evidence type="ECO:0000313" key="17">
    <source>
        <dbReference type="EMBL" id="RKU48230.1"/>
    </source>
</evidence>
<evidence type="ECO:0000256" key="1">
    <source>
        <dbReference type="ARBA" id="ARBA00004613"/>
    </source>
</evidence>